<keyword evidence="4" id="KW-1185">Reference proteome</keyword>
<keyword evidence="2" id="KW-0378">Hydrolase</keyword>
<dbReference type="AlphaFoldDB" id="A0A919WJN3"/>
<dbReference type="InterPro" id="IPR000801">
    <property type="entry name" value="Esterase-like"/>
</dbReference>
<gene>
    <name evidence="3" type="ORF">J27TS8_32740</name>
</gene>
<sequence>MQSRDRQFRYNSKFTNYEYTIEVYIPNEAPPKTGFPIIYVLDGQSYFEFVKYAIKLQSTNSVKTKVEPSIVVGICHDEQEMRQRRFYEFTAPAKHYSFPKHTKGNNMNLANYGGAPLFQKFMKEELKPLIEKKLAVDTNKQILFGHSLAGYYTIWCYLTHCHDFQTYLAISPSIWWNGKELYDYLQKADPAELQKLFIAVGEHEGFMVEDAHAFFKKLPTLSKELFIASGENHASVVPTTISRALRFKGKDS</sequence>
<dbReference type="GO" id="GO:0016788">
    <property type="term" value="F:hydrolase activity, acting on ester bonds"/>
    <property type="evidence" value="ECO:0007669"/>
    <property type="project" value="TreeGrafter"/>
</dbReference>
<dbReference type="SUPFAM" id="SSF53474">
    <property type="entry name" value="alpha/beta-Hydrolases"/>
    <property type="match status" value="1"/>
</dbReference>
<evidence type="ECO:0000313" key="4">
    <source>
        <dbReference type="Proteomes" id="UP000682111"/>
    </source>
</evidence>
<evidence type="ECO:0000256" key="1">
    <source>
        <dbReference type="ARBA" id="ARBA00005622"/>
    </source>
</evidence>
<proteinExistence type="inferred from homology"/>
<dbReference type="PANTHER" id="PTHR40841">
    <property type="entry name" value="SIDEROPHORE TRIACETYLFUSARININE C ESTERASE"/>
    <property type="match status" value="1"/>
</dbReference>
<accession>A0A919WJN3</accession>
<dbReference type="EMBL" id="BORC01000005">
    <property type="protein sequence ID" value="GIN63281.1"/>
    <property type="molecule type" value="Genomic_DNA"/>
</dbReference>
<reference evidence="3" key="1">
    <citation type="submission" date="2021-03" db="EMBL/GenBank/DDBJ databases">
        <title>Antimicrobial resistance genes in bacteria isolated from Japanese honey, and their potential for conferring macrolide and lincosamide resistance in the American foulbrood pathogen Paenibacillus larvae.</title>
        <authorList>
            <person name="Okamoto M."/>
            <person name="Kumagai M."/>
            <person name="Kanamori H."/>
            <person name="Takamatsu D."/>
        </authorList>
    </citation>
    <scope>NUCLEOTIDE SEQUENCE</scope>
    <source>
        <strain evidence="3">J27TS8</strain>
    </source>
</reference>
<comment type="similarity">
    <text evidence="1">Belongs to the esterase D family.</text>
</comment>
<dbReference type="Proteomes" id="UP000682111">
    <property type="component" value="Unassembled WGS sequence"/>
</dbReference>
<protein>
    <submittedName>
        <fullName evidence="3">IroE protein</fullName>
    </submittedName>
</protein>
<dbReference type="InterPro" id="IPR052558">
    <property type="entry name" value="Siderophore_Hydrolase_D"/>
</dbReference>
<organism evidence="3 4">
    <name type="scientific">Robertmurraya siralis</name>
    <dbReference type="NCBI Taxonomy" id="77777"/>
    <lineage>
        <taxon>Bacteria</taxon>
        <taxon>Bacillati</taxon>
        <taxon>Bacillota</taxon>
        <taxon>Bacilli</taxon>
        <taxon>Bacillales</taxon>
        <taxon>Bacillaceae</taxon>
        <taxon>Robertmurraya</taxon>
    </lineage>
</organism>
<dbReference type="Pfam" id="PF00756">
    <property type="entry name" value="Esterase"/>
    <property type="match status" value="1"/>
</dbReference>
<dbReference type="PANTHER" id="PTHR40841:SF2">
    <property type="entry name" value="SIDEROPHORE-DEGRADING ESTERASE (EUROFUNG)"/>
    <property type="match status" value="1"/>
</dbReference>
<dbReference type="InterPro" id="IPR029058">
    <property type="entry name" value="AB_hydrolase_fold"/>
</dbReference>
<name>A0A919WJN3_9BACI</name>
<evidence type="ECO:0000313" key="3">
    <source>
        <dbReference type="EMBL" id="GIN63281.1"/>
    </source>
</evidence>
<comment type="caution">
    <text evidence="3">The sequence shown here is derived from an EMBL/GenBank/DDBJ whole genome shotgun (WGS) entry which is preliminary data.</text>
</comment>
<dbReference type="Gene3D" id="3.40.50.1820">
    <property type="entry name" value="alpha/beta hydrolase"/>
    <property type="match status" value="1"/>
</dbReference>
<evidence type="ECO:0000256" key="2">
    <source>
        <dbReference type="ARBA" id="ARBA00022801"/>
    </source>
</evidence>
<dbReference type="RefSeq" id="WP_212934103.1">
    <property type="nucleotide sequence ID" value="NZ_BORC01000005.1"/>
</dbReference>